<dbReference type="InterPro" id="IPR006504">
    <property type="entry name" value="Tscrpt_reg_Spx/MgsR"/>
</dbReference>
<dbReference type="Proteomes" id="UP001165648">
    <property type="component" value="Unassembled WGS sequence"/>
</dbReference>
<reference evidence="3 4" key="1">
    <citation type="submission" date="2022-07" db="EMBL/GenBank/DDBJ databases">
        <title>Bombella genomes.</title>
        <authorList>
            <person name="Harer L."/>
            <person name="Styblova S."/>
            <person name="Ehrmann M."/>
        </authorList>
    </citation>
    <scope>NUCLEOTIDE SEQUENCE [LARGE SCALE GENOMIC DNA]</scope>
    <source>
        <strain evidence="3 4">TMW 2.2558</strain>
    </source>
</reference>
<dbReference type="InterPro" id="IPR036249">
    <property type="entry name" value="Thioredoxin-like_sf"/>
</dbReference>
<dbReference type="EMBL" id="JANIDW010000003">
    <property type="protein sequence ID" value="MCX5614900.1"/>
    <property type="molecule type" value="Genomic_DNA"/>
</dbReference>
<dbReference type="SUPFAM" id="SSF52833">
    <property type="entry name" value="Thioredoxin-like"/>
    <property type="match status" value="1"/>
</dbReference>
<dbReference type="PANTHER" id="PTHR30041:SF8">
    <property type="entry name" value="PROTEIN YFFB"/>
    <property type="match status" value="1"/>
</dbReference>
<evidence type="ECO:0000313" key="4">
    <source>
        <dbReference type="Proteomes" id="UP001165648"/>
    </source>
</evidence>
<dbReference type="InterPro" id="IPR006660">
    <property type="entry name" value="Arsenate_reductase-like"/>
</dbReference>
<keyword evidence="4" id="KW-1185">Reference proteome</keyword>
<comment type="similarity">
    <text evidence="1 2">Belongs to the ArsC family.</text>
</comment>
<dbReference type="CDD" id="cd03035">
    <property type="entry name" value="ArsC_Yffb"/>
    <property type="match status" value="1"/>
</dbReference>
<evidence type="ECO:0000313" key="3">
    <source>
        <dbReference type="EMBL" id="MCX5614900.1"/>
    </source>
</evidence>
<dbReference type="Pfam" id="PF03960">
    <property type="entry name" value="ArsC"/>
    <property type="match status" value="1"/>
</dbReference>
<name>A0ABT3W726_9PROT</name>
<gene>
    <name evidence="3" type="ORF">NQF64_06550</name>
</gene>
<proteinExistence type="inferred from homology"/>
<dbReference type="PROSITE" id="PS51353">
    <property type="entry name" value="ARSC"/>
    <property type="match status" value="1"/>
</dbReference>
<protein>
    <submittedName>
        <fullName evidence="3">Arsenate reductase</fullName>
    </submittedName>
</protein>
<organism evidence="3 4">
    <name type="scientific">Bombella saccharophila</name>
    <dbReference type="NCBI Taxonomy" id="2967338"/>
    <lineage>
        <taxon>Bacteria</taxon>
        <taxon>Pseudomonadati</taxon>
        <taxon>Pseudomonadota</taxon>
        <taxon>Alphaproteobacteria</taxon>
        <taxon>Acetobacterales</taxon>
        <taxon>Acetobacteraceae</taxon>
        <taxon>Bombella</taxon>
    </lineage>
</organism>
<dbReference type="NCBIfam" id="TIGR01617">
    <property type="entry name" value="arsC_related"/>
    <property type="match status" value="1"/>
</dbReference>
<accession>A0ABT3W726</accession>
<dbReference type="Gene3D" id="3.40.30.10">
    <property type="entry name" value="Glutaredoxin"/>
    <property type="match status" value="1"/>
</dbReference>
<sequence>MAAMVVLYGIKTCSTVKKAMKWLEEQDIAFQYHDVRKDGVTSALLTSWCALLGWEKLLNRSSLTFRRLDNADKEGLDESKAIALMMAHPTLIRRPVTVMGERVVVGFKPELYEGFFNRTA</sequence>
<evidence type="ECO:0000256" key="2">
    <source>
        <dbReference type="PROSITE-ProRule" id="PRU01282"/>
    </source>
</evidence>
<dbReference type="PANTHER" id="PTHR30041">
    <property type="entry name" value="ARSENATE REDUCTASE"/>
    <property type="match status" value="1"/>
</dbReference>
<dbReference type="RefSeq" id="WP_099026953.1">
    <property type="nucleotide sequence ID" value="NZ_JANIDW010000003.1"/>
</dbReference>
<comment type="caution">
    <text evidence="3">The sequence shown here is derived from an EMBL/GenBank/DDBJ whole genome shotgun (WGS) entry which is preliminary data.</text>
</comment>
<evidence type="ECO:0000256" key="1">
    <source>
        <dbReference type="ARBA" id="ARBA00007198"/>
    </source>
</evidence>